<name>A0A8W8NKD4_MAGGI</name>
<feature type="region of interest" description="Disordered" evidence="1">
    <location>
        <begin position="120"/>
        <end position="149"/>
    </location>
</feature>
<feature type="region of interest" description="Disordered" evidence="1">
    <location>
        <begin position="165"/>
        <end position="234"/>
    </location>
</feature>
<protein>
    <submittedName>
        <fullName evidence="2">Uncharacterized protein</fullName>
    </submittedName>
</protein>
<feature type="region of interest" description="Disordered" evidence="1">
    <location>
        <begin position="1"/>
        <end position="31"/>
    </location>
</feature>
<dbReference type="EnsemblMetazoa" id="G6206.1">
    <property type="protein sequence ID" value="G6206.1:cds"/>
    <property type="gene ID" value="G6206"/>
</dbReference>
<dbReference type="AlphaFoldDB" id="A0A8W8NKD4"/>
<dbReference type="EnsemblMetazoa" id="G6206.2">
    <property type="protein sequence ID" value="G6206.2:cds"/>
    <property type="gene ID" value="G6206"/>
</dbReference>
<evidence type="ECO:0000256" key="1">
    <source>
        <dbReference type="SAM" id="MobiDB-lite"/>
    </source>
</evidence>
<reference evidence="2" key="1">
    <citation type="submission" date="2022-08" db="UniProtKB">
        <authorList>
            <consortium name="EnsemblMetazoa"/>
        </authorList>
    </citation>
    <scope>IDENTIFICATION</scope>
    <source>
        <strain evidence="2">05x7-T-G4-1.051#20</strain>
    </source>
</reference>
<keyword evidence="3" id="KW-1185">Reference proteome</keyword>
<dbReference type="Proteomes" id="UP000005408">
    <property type="component" value="Unassembled WGS sequence"/>
</dbReference>
<evidence type="ECO:0000313" key="3">
    <source>
        <dbReference type="Proteomes" id="UP000005408"/>
    </source>
</evidence>
<accession>A0A8W8NKD4</accession>
<feature type="compositionally biased region" description="Acidic residues" evidence="1">
    <location>
        <begin position="207"/>
        <end position="227"/>
    </location>
</feature>
<sequence>MADAKPKSSRGRKPTLTDSGRKRKKKETNALINRSRVYVGEQYNRWNELKTTLRLQTHSEVAKVLLDRYDQSEKDTELPVKQKSNAVVATPDLTAKHGLTSTPGPSHQHSVQIPIDVSEISNTDTDSDGAISGIQALPTKRPRKEKSKLSSSFLDPFELSIIDISESESQNESHRSDEDYDPSFNITIRPNNDDFDSLKICSGVNDDGSDDDDDDDDNDDDIMEEGGVDPGPDLIKITSINPEKLTSDQPFLVYYQSLMQLIDICIQGKCKECGSDVDLTKNIIGSALHLKWTCRKGHVIKKWCSQPILNWRMHSGDLMFASAVLLSGNNFQKISLFAKFLNLPAISSTTFHKIQRTYLIPSIDDFWLEKQEETINLFRGQELVILGDGRMDSPGHSAQYCSYTFMEYTTKKILCIITMDKRMTDLKSTNLEKSCFVKGLQFLLNRGLKVVEVVTDAHVQVASIMKKDYPNICHSFDIWHGTKNLGKKIMSIEQESNKKELLPWTKDIMNHFWHAAQVSDTYETFIGIWFGLLHHVTDEHEWILSYSDNGINACQHGPLTEERTKGWLKKDSPAHIALRHVVMDKRRLNQIHYYLNCRSTAELENFQNLILVYASKRYSYGPPTYRARNRLAALDHNGHLERETKINKDGSVRSTQQLGITRRFPAPSRPCCQRMYCL</sequence>
<dbReference type="PANTHER" id="PTHR31751:SF7">
    <property type="entry name" value="THAP-TYPE DOMAIN-CONTAINING PROTEIN"/>
    <property type="match status" value="1"/>
</dbReference>
<dbReference type="PANTHER" id="PTHR31751">
    <property type="entry name" value="SI:CH211-108C17.2-RELATED-RELATED"/>
    <property type="match status" value="1"/>
</dbReference>
<organism evidence="2 3">
    <name type="scientific">Magallana gigas</name>
    <name type="common">Pacific oyster</name>
    <name type="synonym">Crassostrea gigas</name>
    <dbReference type="NCBI Taxonomy" id="29159"/>
    <lineage>
        <taxon>Eukaryota</taxon>
        <taxon>Metazoa</taxon>
        <taxon>Spiralia</taxon>
        <taxon>Lophotrochozoa</taxon>
        <taxon>Mollusca</taxon>
        <taxon>Bivalvia</taxon>
        <taxon>Autobranchia</taxon>
        <taxon>Pteriomorphia</taxon>
        <taxon>Ostreida</taxon>
        <taxon>Ostreoidea</taxon>
        <taxon>Ostreidae</taxon>
        <taxon>Magallana</taxon>
    </lineage>
</organism>
<proteinExistence type="predicted"/>
<evidence type="ECO:0000313" key="2">
    <source>
        <dbReference type="EnsemblMetazoa" id="G6206.1:cds"/>
    </source>
</evidence>